<evidence type="ECO:0000313" key="11">
    <source>
        <dbReference type="Proteomes" id="UP000476064"/>
    </source>
</evidence>
<dbReference type="AlphaFoldDB" id="A0A6C0FUE9"/>
<feature type="transmembrane region" description="Helical" evidence="8">
    <location>
        <begin position="297"/>
        <end position="322"/>
    </location>
</feature>
<dbReference type="InterPro" id="IPR035906">
    <property type="entry name" value="MetI-like_sf"/>
</dbReference>
<feature type="transmembrane region" description="Helical" evidence="8">
    <location>
        <begin position="94"/>
        <end position="117"/>
    </location>
</feature>
<evidence type="ECO:0000256" key="3">
    <source>
        <dbReference type="ARBA" id="ARBA00022475"/>
    </source>
</evidence>
<feature type="transmembrane region" description="Helical" evidence="8">
    <location>
        <begin position="417"/>
        <end position="437"/>
    </location>
</feature>
<keyword evidence="3" id="KW-1003">Cell membrane</keyword>
<feature type="transmembrane region" description="Helical" evidence="8">
    <location>
        <begin position="59"/>
        <end position="82"/>
    </location>
</feature>
<dbReference type="Proteomes" id="UP000476064">
    <property type="component" value="Chromosome"/>
</dbReference>
<evidence type="ECO:0000256" key="4">
    <source>
        <dbReference type="ARBA" id="ARBA00022519"/>
    </source>
</evidence>
<dbReference type="InterPro" id="IPR000515">
    <property type="entry name" value="MetI-like"/>
</dbReference>
<evidence type="ECO:0000256" key="6">
    <source>
        <dbReference type="ARBA" id="ARBA00022989"/>
    </source>
</evidence>
<evidence type="ECO:0000256" key="2">
    <source>
        <dbReference type="ARBA" id="ARBA00022448"/>
    </source>
</evidence>
<dbReference type="PROSITE" id="PS50928">
    <property type="entry name" value="ABC_TM1"/>
    <property type="match status" value="2"/>
</dbReference>
<feature type="transmembrane region" description="Helical" evidence="8">
    <location>
        <begin position="189"/>
        <end position="209"/>
    </location>
</feature>
<dbReference type="CDD" id="cd06261">
    <property type="entry name" value="TM_PBP2"/>
    <property type="match status" value="2"/>
</dbReference>
<feature type="transmembrane region" description="Helical" evidence="8">
    <location>
        <begin position="355"/>
        <end position="375"/>
    </location>
</feature>
<comment type="similarity">
    <text evidence="8">Belongs to the binding-protein-dependent transport system permease family.</text>
</comment>
<accession>A0A6C0FUE9</accession>
<dbReference type="Pfam" id="PF00528">
    <property type="entry name" value="BPD_transp_1"/>
    <property type="match status" value="2"/>
</dbReference>
<evidence type="ECO:0000259" key="9">
    <source>
        <dbReference type="PROSITE" id="PS50928"/>
    </source>
</evidence>
<dbReference type="NCBIfam" id="NF011624">
    <property type="entry name" value="PRK15050.1"/>
    <property type="match status" value="1"/>
</dbReference>
<keyword evidence="6 8" id="KW-1133">Transmembrane helix</keyword>
<dbReference type="KEGG" id="plyc:GXP70_00185"/>
<reference evidence="10 11" key="1">
    <citation type="submission" date="2020-01" db="EMBL/GenBank/DDBJ databases">
        <title>Paenibacillus sp. nov., isolated from tomato rhizosphere.</title>
        <authorList>
            <person name="Weon H.-Y."/>
            <person name="Lee S.A."/>
        </authorList>
    </citation>
    <scope>NUCLEOTIDE SEQUENCE [LARGE SCALE GENOMIC DNA]</scope>
    <source>
        <strain evidence="10 11">12200R-189</strain>
    </source>
</reference>
<keyword evidence="5 8" id="KW-0812">Transmembrane</keyword>
<keyword evidence="7 8" id="KW-0472">Membrane</keyword>
<organism evidence="10 11">
    <name type="scientific">Paenibacillus lycopersici</name>
    <dbReference type="NCBI Taxonomy" id="2704462"/>
    <lineage>
        <taxon>Bacteria</taxon>
        <taxon>Bacillati</taxon>
        <taxon>Bacillota</taxon>
        <taxon>Bacilli</taxon>
        <taxon>Bacillales</taxon>
        <taxon>Paenibacillaceae</taxon>
        <taxon>Paenibacillus</taxon>
    </lineage>
</organism>
<proteinExistence type="inferred from homology"/>
<evidence type="ECO:0000313" key="10">
    <source>
        <dbReference type="EMBL" id="QHT58549.1"/>
    </source>
</evidence>
<evidence type="ECO:0000256" key="7">
    <source>
        <dbReference type="ARBA" id="ARBA00023136"/>
    </source>
</evidence>
<dbReference type="PANTHER" id="PTHR43357">
    <property type="entry name" value="INNER MEMBRANE ABC TRANSPORTER PERMEASE PROTEIN YDCV"/>
    <property type="match status" value="1"/>
</dbReference>
<feature type="transmembrane region" description="Helical" evidence="8">
    <location>
        <begin position="520"/>
        <end position="544"/>
    </location>
</feature>
<feature type="domain" description="ABC transmembrane type-1" evidence="9">
    <location>
        <begin position="351"/>
        <end position="541"/>
    </location>
</feature>
<evidence type="ECO:0000256" key="5">
    <source>
        <dbReference type="ARBA" id="ARBA00022692"/>
    </source>
</evidence>
<feature type="transmembrane region" description="Helical" evidence="8">
    <location>
        <begin position="387"/>
        <end position="411"/>
    </location>
</feature>
<comment type="subcellular location">
    <subcellularLocation>
        <location evidence="1">Cell inner membrane</location>
        <topology evidence="1">Multi-pass membrane protein</topology>
    </subcellularLocation>
    <subcellularLocation>
        <location evidence="8">Cell membrane</location>
        <topology evidence="8">Multi-pass membrane protein</topology>
    </subcellularLocation>
</comment>
<gene>
    <name evidence="10" type="ORF">GXP70_00185</name>
</gene>
<dbReference type="RefSeq" id="WP_162354624.1">
    <property type="nucleotide sequence ID" value="NZ_CP048209.1"/>
</dbReference>
<dbReference type="GO" id="GO:0005886">
    <property type="term" value="C:plasma membrane"/>
    <property type="evidence" value="ECO:0007669"/>
    <property type="project" value="UniProtKB-SubCell"/>
</dbReference>
<evidence type="ECO:0000256" key="8">
    <source>
        <dbReference type="RuleBase" id="RU363032"/>
    </source>
</evidence>
<keyword evidence="2 8" id="KW-0813">Transport</keyword>
<keyword evidence="4" id="KW-0997">Cell inner membrane</keyword>
<evidence type="ECO:0000256" key="1">
    <source>
        <dbReference type="ARBA" id="ARBA00004429"/>
    </source>
</evidence>
<dbReference type="SUPFAM" id="SSF161098">
    <property type="entry name" value="MetI-like"/>
    <property type="match status" value="2"/>
</dbReference>
<feature type="transmembrane region" description="Helical" evidence="8">
    <location>
        <begin position="244"/>
        <end position="262"/>
    </location>
</feature>
<sequence>MFKRSAISVLVLFVLLFAMMLFPFGSLFSQMFSQADAHHSGFTEIVQSSSWWHAVGSSLRISLTSTFFAAVIGIGIAFALYYAPFKGSALLVRFMELMVAVPSFLIAFALIYLYGAHGSLNVFLNRLMHTDQPVLDFLYSPKGIIAAEATYYIPFMIRPTLAVLEMLDPSLDQAALSLGARPARVFRKIVAPLALPGISAGIILAFLMIQNEFGILLVLGSQKSPTMPISIYNTAMINLDLPGAAVQAMFMLLVVTALYALYRALMQRSLKTASLQMNGKGIARSPSVNSAGPMGRAIAILVTLAALVIFVLPIVVIVLSAVSQKWTNTILPSGYTWKWFSALGRDDYASLRSSLWMGLSVSLLACIIGTAAAFIQKRLRGALASLIDFLLLLPNAVPSVVIGLMILMAYHKPPVDLSGSSFIVLLAQLLLALPFCYRIMNAALDKLPASFAEAAAGLGASPLRRLTRVTLPLLFPSLRACFALCFALSIGELGATMMVYPPGFATAPIVIVHYVERGYYYQGSALAVLMLLMTLVCLCIVAVFRPLAWASRLYRLLSVANTRKGEITYEN</sequence>
<protein>
    <submittedName>
        <fullName evidence="10">2-aminoethylphosphonate ABC transporter permease subunit</fullName>
    </submittedName>
</protein>
<dbReference type="GO" id="GO:0055085">
    <property type="term" value="P:transmembrane transport"/>
    <property type="evidence" value="ECO:0007669"/>
    <property type="project" value="InterPro"/>
</dbReference>
<dbReference type="EMBL" id="CP048209">
    <property type="protein sequence ID" value="QHT58549.1"/>
    <property type="molecule type" value="Genomic_DNA"/>
</dbReference>
<name>A0A6C0FUE9_9BACL</name>
<feature type="domain" description="ABC transmembrane type-1" evidence="9">
    <location>
        <begin position="55"/>
        <end position="262"/>
    </location>
</feature>
<keyword evidence="11" id="KW-1185">Reference proteome</keyword>
<feature type="transmembrane region" description="Helical" evidence="8">
    <location>
        <begin position="473"/>
        <end position="500"/>
    </location>
</feature>
<dbReference type="Gene3D" id="1.10.3720.10">
    <property type="entry name" value="MetI-like"/>
    <property type="match status" value="2"/>
</dbReference>
<dbReference type="PANTHER" id="PTHR43357:SF4">
    <property type="entry name" value="INNER MEMBRANE ABC TRANSPORTER PERMEASE PROTEIN YDCV"/>
    <property type="match status" value="1"/>
</dbReference>